<evidence type="ECO:0000256" key="9">
    <source>
        <dbReference type="RuleBase" id="RU004395"/>
    </source>
</evidence>
<evidence type="ECO:0000256" key="7">
    <source>
        <dbReference type="ARBA" id="ARBA00023239"/>
    </source>
</evidence>
<evidence type="ECO:0000256" key="3">
    <source>
        <dbReference type="ARBA" id="ARBA00008480"/>
    </source>
</evidence>
<proteinExistence type="inferred from homology"/>
<dbReference type="InterPro" id="IPR020555">
    <property type="entry name" value="MECDP_synthase_CS"/>
</dbReference>
<comment type="cofactor">
    <cofactor evidence="8">
        <name>a divalent metal cation</name>
        <dbReference type="ChEBI" id="CHEBI:60240"/>
    </cofactor>
    <text evidence="8">Binds 1 divalent metal cation per subunit.</text>
</comment>
<organism evidence="11 12">
    <name type="scientific">Methylophilus aquaticus</name>
    <dbReference type="NCBI Taxonomy" id="1971610"/>
    <lineage>
        <taxon>Bacteria</taxon>
        <taxon>Pseudomonadati</taxon>
        <taxon>Pseudomonadota</taxon>
        <taxon>Betaproteobacteria</taxon>
        <taxon>Nitrosomonadales</taxon>
        <taxon>Methylophilaceae</taxon>
        <taxon>Methylophilus</taxon>
    </lineage>
</organism>
<comment type="function">
    <text evidence="8">Involved in the biosynthesis of isopentenyl diphosphate (IPP) and dimethylallyl diphosphate (DMAPP), two major building blocks of isoprenoid compounds. Catalyzes the conversion of 4-diphosphocytidyl-2-C-methyl-D-erythritol 2-phosphate (CDP-ME2P) to 2-C-methyl-D-erythritol 2,4-cyclodiphosphate (ME-CPP) with a corresponding release of cytidine 5-monophosphate (CMP).</text>
</comment>
<dbReference type="Pfam" id="PF02542">
    <property type="entry name" value="YgbB"/>
    <property type="match status" value="1"/>
</dbReference>
<dbReference type="EC" id="4.6.1.12" evidence="4 8"/>
<dbReference type="PANTHER" id="PTHR43181">
    <property type="entry name" value="2-C-METHYL-D-ERYTHRITOL 2,4-CYCLODIPHOSPHATE SYNTHASE, CHLOROPLASTIC"/>
    <property type="match status" value="1"/>
</dbReference>
<evidence type="ECO:0000313" key="12">
    <source>
        <dbReference type="Proteomes" id="UP001225906"/>
    </source>
</evidence>
<feature type="site" description="Transition state stabilizer" evidence="8">
    <location>
        <position position="37"/>
    </location>
</feature>
<evidence type="ECO:0000256" key="4">
    <source>
        <dbReference type="ARBA" id="ARBA00012579"/>
    </source>
</evidence>
<dbReference type="CDD" id="cd00554">
    <property type="entry name" value="MECDP_synthase"/>
    <property type="match status" value="1"/>
</dbReference>
<evidence type="ECO:0000256" key="8">
    <source>
        <dbReference type="HAMAP-Rule" id="MF_00107"/>
    </source>
</evidence>
<dbReference type="InterPro" id="IPR003526">
    <property type="entry name" value="MECDP_synthase"/>
</dbReference>
<evidence type="ECO:0000256" key="5">
    <source>
        <dbReference type="ARBA" id="ARBA00022723"/>
    </source>
</evidence>
<keyword evidence="7 8" id="KW-0456">Lyase</keyword>
<evidence type="ECO:0000313" key="11">
    <source>
        <dbReference type="EMBL" id="MDP8567289.1"/>
    </source>
</evidence>
<feature type="binding site" evidence="8">
    <location>
        <begin position="37"/>
        <end position="38"/>
    </location>
    <ligand>
        <name>4-CDP-2-C-methyl-D-erythritol 2-phosphate</name>
        <dbReference type="ChEBI" id="CHEBI:57919"/>
    </ligand>
</feature>
<feature type="binding site" evidence="8">
    <location>
        <begin position="11"/>
        <end position="13"/>
    </location>
    <ligand>
        <name>4-CDP-2-C-methyl-D-erythritol 2-phosphate</name>
        <dbReference type="ChEBI" id="CHEBI:57919"/>
    </ligand>
</feature>
<feature type="binding site" evidence="8">
    <location>
        <position position="145"/>
    </location>
    <ligand>
        <name>4-CDP-2-C-methyl-D-erythritol 2-phosphate</name>
        <dbReference type="ChEBI" id="CHEBI:57919"/>
    </ligand>
</feature>
<dbReference type="RefSeq" id="WP_306389017.1">
    <property type="nucleotide sequence ID" value="NZ_JAVCAP010000011.1"/>
</dbReference>
<sequence>MTSFRIGHGFDVHALVDGRDCIIGGVNIPHDQGLDGHSDADVLLHAICDALLGAVALGDIGKHFPPSDMRYKGIDSRQLLRHVVALLQEKGYVVANIDATVICEAPRLGPHTQQMREHIAADCQVAPDAINVKATTTEKLGFTGRGEGIAAEAVCLIVANS</sequence>
<feature type="domain" description="2-C-methyl-D-erythritol 2,4-cyclodiphosphate synthase" evidence="10">
    <location>
        <begin position="4"/>
        <end position="157"/>
    </location>
</feature>
<feature type="binding site" evidence="8">
    <location>
        <begin position="59"/>
        <end position="61"/>
    </location>
    <ligand>
        <name>4-CDP-2-C-methyl-D-erythritol 2-phosphate</name>
        <dbReference type="ChEBI" id="CHEBI:57919"/>
    </ligand>
</feature>
<feature type="site" description="Transition state stabilizer" evidence="8">
    <location>
        <position position="136"/>
    </location>
</feature>
<evidence type="ECO:0000256" key="1">
    <source>
        <dbReference type="ARBA" id="ARBA00000200"/>
    </source>
</evidence>
<dbReference type="InterPro" id="IPR036571">
    <property type="entry name" value="MECDP_synthase_sf"/>
</dbReference>
<dbReference type="EMBL" id="JAVCAP010000011">
    <property type="protein sequence ID" value="MDP8567289.1"/>
    <property type="molecule type" value="Genomic_DNA"/>
</dbReference>
<evidence type="ECO:0000256" key="6">
    <source>
        <dbReference type="ARBA" id="ARBA00023229"/>
    </source>
</evidence>
<reference evidence="12" key="1">
    <citation type="journal article" date="2019" name="Int. J. Syst. Evol. Microbiol.">
        <title>The Global Catalogue of Microorganisms (GCM) 10K type strain sequencing project: providing services to taxonomists for standard genome sequencing and annotation.</title>
        <authorList>
            <consortium name="The Broad Institute Genomics Platform"/>
            <consortium name="The Broad Institute Genome Sequencing Center for Infectious Disease"/>
            <person name="Wu L."/>
            <person name="Ma J."/>
        </authorList>
    </citation>
    <scope>NUCLEOTIDE SEQUENCE [LARGE SCALE GENOMIC DNA]</scope>
    <source>
        <strain evidence="12">VKM B-3159</strain>
    </source>
</reference>
<dbReference type="SUPFAM" id="SSF69765">
    <property type="entry name" value="IpsF-like"/>
    <property type="match status" value="1"/>
</dbReference>
<evidence type="ECO:0000259" key="10">
    <source>
        <dbReference type="Pfam" id="PF02542"/>
    </source>
</evidence>
<evidence type="ECO:0000256" key="2">
    <source>
        <dbReference type="ARBA" id="ARBA00004709"/>
    </source>
</evidence>
<dbReference type="PROSITE" id="PS01350">
    <property type="entry name" value="ISPF"/>
    <property type="match status" value="1"/>
</dbReference>
<comment type="catalytic activity">
    <reaction evidence="1 8 9">
        <text>4-CDP-2-C-methyl-D-erythritol 2-phosphate = 2-C-methyl-D-erythritol 2,4-cyclic diphosphate + CMP</text>
        <dbReference type="Rhea" id="RHEA:23864"/>
        <dbReference type="ChEBI" id="CHEBI:57919"/>
        <dbReference type="ChEBI" id="CHEBI:58483"/>
        <dbReference type="ChEBI" id="CHEBI:60377"/>
        <dbReference type="EC" id="4.6.1.12"/>
    </reaction>
</comment>
<dbReference type="GO" id="GO:0008685">
    <property type="term" value="F:2-C-methyl-D-erythritol 2,4-cyclodiphosphate synthase activity"/>
    <property type="evidence" value="ECO:0007669"/>
    <property type="project" value="UniProtKB-EC"/>
</dbReference>
<dbReference type="NCBIfam" id="TIGR00151">
    <property type="entry name" value="ispF"/>
    <property type="match status" value="1"/>
</dbReference>
<keyword evidence="12" id="KW-1185">Reference proteome</keyword>
<keyword evidence="6 8" id="KW-0414">Isoprene biosynthesis</keyword>
<dbReference type="Proteomes" id="UP001225906">
    <property type="component" value="Unassembled WGS sequence"/>
</dbReference>
<feature type="binding site" evidence="8">
    <location>
        <position position="13"/>
    </location>
    <ligand>
        <name>a divalent metal cation</name>
        <dbReference type="ChEBI" id="CHEBI:60240"/>
    </ligand>
</feature>
<feature type="binding site" evidence="8">
    <location>
        <position position="45"/>
    </location>
    <ligand>
        <name>a divalent metal cation</name>
        <dbReference type="ChEBI" id="CHEBI:60240"/>
    </ligand>
</feature>
<dbReference type="PANTHER" id="PTHR43181:SF1">
    <property type="entry name" value="2-C-METHYL-D-ERYTHRITOL 2,4-CYCLODIPHOSPHATE SYNTHASE, CHLOROPLASTIC"/>
    <property type="match status" value="1"/>
</dbReference>
<accession>A0ABT9JRW3</accession>
<protein>
    <recommendedName>
        <fullName evidence="4 8">2-C-methyl-D-erythritol 2,4-cyclodiphosphate synthase</fullName>
        <shortName evidence="8">MECDP-synthase</shortName>
        <shortName evidence="8">MECPP-synthase</shortName>
        <shortName evidence="8">MECPS</shortName>
        <ecNumber evidence="4 8">4.6.1.12</ecNumber>
    </recommendedName>
</protein>
<dbReference type="HAMAP" id="MF_00107">
    <property type="entry name" value="IspF"/>
    <property type="match status" value="1"/>
</dbReference>
<comment type="caution">
    <text evidence="8">Lacks conserved residue(s) required for the propagation of feature annotation.</text>
</comment>
<comment type="similarity">
    <text evidence="3 8 9">Belongs to the IspF family.</text>
</comment>
<gene>
    <name evidence="8 11" type="primary">ispF</name>
    <name evidence="11" type="ORF">Q9291_05465</name>
</gene>
<name>A0ABT9JRW3_9PROT</name>
<comment type="caution">
    <text evidence="11">The sequence shown here is derived from an EMBL/GenBank/DDBJ whole genome shotgun (WGS) entry which is preliminary data.</text>
</comment>
<keyword evidence="5 8" id="KW-0479">Metal-binding</keyword>
<feature type="binding site" evidence="8">
    <location>
        <position position="11"/>
    </location>
    <ligand>
        <name>a divalent metal cation</name>
        <dbReference type="ChEBI" id="CHEBI:60240"/>
    </ligand>
</feature>
<comment type="pathway">
    <text evidence="2 8">Isoprenoid biosynthesis; isopentenyl diphosphate biosynthesis via DXP pathway; isopentenyl diphosphate from 1-deoxy-D-xylulose 5-phosphate: step 4/6.</text>
</comment>
<feature type="binding site" evidence="8">
    <location>
        <position position="142"/>
    </location>
    <ligand>
        <name>4-CDP-2-C-methyl-D-erythritol 2-phosphate</name>
        <dbReference type="ChEBI" id="CHEBI:57919"/>
    </ligand>
</feature>
<comment type="subunit">
    <text evidence="8">Homotrimer.</text>
</comment>
<feature type="binding site" evidence="8">
    <location>
        <begin position="135"/>
        <end position="138"/>
    </location>
    <ligand>
        <name>4-CDP-2-C-methyl-D-erythritol 2-phosphate</name>
        <dbReference type="ChEBI" id="CHEBI:57919"/>
    </ligand>
</feature>
<dbReference type="Gene3D" id="3.30.1330.50">
    <property type="entry name" value="2-C-methyl-D-erythritol 2,4-cyclodiphosphate synthase"/>
    <property type="match status" value="1"/>
</dbReference>